<evidence type="ECO:0000256" key="15">
    <source>
        <dbReference type="ARBA" id="ARBA00043832"/>
    </source>
</evidence>
<evidence type="ECO:0000256" key="12">
    <source>
        <dbReference type="ARBA" id="ARBA00043668"/>
    </source>
</evidence>
<protein>
    <recommendedName>
        <fullName evidence="5">Multiple inositol polyphosphate phosphatase 1</fullName>
        <ecNumber evidence="4">3.1.3.62</ecNumber>
        <ecNumber evidence="3">3.1.3.80</ecNumber>
    </recommendedName>
    <alternativeName>
        <fullName evidence="11">2,3-bisphosphoglycerate 3-phosphatase</fullName>
    </alternativeName>
</protein>
<keyword evidence="7 17" id="KW-0732">Signal</keyword>
<evidence type="ECO:0000256" key="8">
    <source>
        <dbReference type="ARBA" id="ARBA00022801"/>
    </source>
</evidence>
<dbReference type="EC" id="3.1.3.80" evidence="3"/>
<keyword evidence="8" id="KW-0378">Hydrolase</keyword>
<reference evidence="18" key="1">
    <citation type="submission" date="2020-01" db="EMBL/GenBank/DDBJ databases">
        <title>Development of genomics and gene disruption for Polysphondylium violaceum indicates a role for the polyketide synthase stlB in stalk morphogenesis.</title>
        <authorList>
            <person name="Narita B."/>
            <person name="Kawabe Y."/>
            <person name="Kin K."/>
            <person name="Saito T."/>
            <person name="Gibbs R."/>
            <person name="Kuspa A."/>
            <person name="Muzny D."/>
            <person name="Queller D."/>
            <person name="Richards S."/>
            <person name="Strassman J."/>
            <person name="Sucgang R."/>
            <person name="Worley K."/>
            <person name="Schaap P."/>
        </authorList>
    </citation>
    <scope>NUCLEOTIDE SEQUENCE</scope>
    <source>
        <strain evidence="18">QSvi11</strain>
    </source>
</reference>
<evidence type="ECO:0000256" key="6">
    <source>
        <dbReference type="ARBA" id="ARBA00022475"/>
    </source>
</evidence>
<gene>
    <name evidence="18" type="ORF">CYY_001156</name>
</gene>
<dbReference type="AlphaFoldDB" id="A0A8J4PYM0"/>
<feature type="signal peptide" evidence="17">
    <location>
        <begin position="1"/>
        <end position="18"/>
    </location>
</feature>
<dbReference type="CDD" id="cd07061">
    <property type="entry name" value="HP_HAP_like"/>
    <property type="match status" value="1"/>
</dbReference>
<feature type="disulfide bond" evidence="16">
    <location>
        <begin position="245"/>
        <end position="259"/>
    </location>
</feature>
<evidence type="ECO:0000256" key="4">
    <source>
        <dbReference type="ARBA" id="ARBA00013040"/>
    </source>
</evidence>
<organism evidence="18 19">
    <name type="scientific">Polysphondylium violaceum</name>
    <dbReference type="NCBI Taxonomy" id="133409"/>
    <lineage>
        <taxon>Eukaryota</taxon>
        <taxon>Amoebozoa</taxon>
        <taxon>Evosea</taxon>
        <taxon>Eumycetozoa</taxon>
        <taxon>Dictyostelia</taxon>
        <taxon>Dictyosteliales</taxon>
        <taxon>Dictyosteliaceae</taxon>
        <taxon>Polysphondylium</taxon>
    </lineage>
</organism>
<evidence type="ECO:0000256" key="2">
    <source>
        <dbReference type="ARBA" id="ARBA00008422"/>
    </source>
</evidence>
<dbReference type="PANTHER" id="PTHR20963">
    <property type="entry name" value="MULTIPLE INOSITOL POLYPHOSPHATE PHOSPHATASE-RELATED"/>
    <property type="match status" value="1"/>
</dbReference>
<dbReference type="PROSITE" id="PS00616">
    <property type="entry name" value="HIS_ACID_PHOSPHAT_1"/>
    <property type="match status" value="1"/>
</dbReference>
<evidence type="ECO:0000256" key="11">
    <source>
        <dbReference type="ARBA" id="ARBA00031642"/>
    </source>
</evidence>
<name>A0A8J4PYM0_9MYCE</name>
<dbReference type="GO" id="GO:0005886">
    <property type="term" value="C:plasma membrane"/>
    <property type="evidence" value="ECO:0007669"/>
    <property type="project" value="UniProtKB-SubCell"/>
</dbReference>
<dbReference type="GO" id="GO:0003993">
    <property type="term" value="F:acid phosphatase activity"/>
    <property type="evidence" value="ECO:0007669"/>
    <property type="project" value="TreeGrafter"/>
</dbReference>
<comment type="subcellular location">
    <subcellularLocation>
        <location evidence="1">Cell membrane</location>
    </subcellularLocation>
</comment>
<comment type="catalytic activity">
    <reaction evidence="12">
        <text>1D-myo-inositol 1,2,5,6-tetrakisphosphate + H2O = 1D-myo-inositol 1,2,6-trisphosphate + phosphate</text>
        <dbReference type="Rhea" id="RHEA:77119"/>
        <dbReference type="ChEBI" id="CHEBI:15377"/>
        <dbReference type="ChEBI" id="CHEBI:43474"/>
        <dbReference type="ChEBI" id="CHEBI:195535"/>
        <dbReference type="ChEBI" id="CHEBI:195537"/>
        <dbReference type="EC" id="3.1.3.62"/>
    </reaction>
    <physiologicalReaction direction="left-to-right" evidence="12">
        <dbReference type="Rhea" id="RHEA:77120"/>
    </physiologicalReaction>
</comment>
<evidence type="ECO:0000256" key="3">
    <source>
        <dbReference type="ARBA" id="ARBA00012976"/>
    </source>
</evidence>
<dbReference type="PANTHER" id="PTHR20963:SF8">
    <property type="entry name" value="MULTIPLE INOSITOL POLYPHOSPHATE PHOSPHATASE 1"/>
    <property type="match status" value="1"/>
</dbReference>
<evidence type="ECO:0000256" key="14">
    <source>
        <dbReference type="ARBA" id="ARBA00043691"/>
    </source>
</evidence>
<dbReference type="PIRSF" id="PIRSF000894">
    <property type="entry name" value="Acid_phosphatase"/>
    <property type="match status" value="1"/>
</dbReference>
<dbReference type="GO" id="GO:0052745">
    <property type="term" value="F:inositol phosphate phosphatase activity"/>
    <property type="evidence" value="ECO:0007669"/>
    <property type="project" value="TreeGrafter"/>
</dbReference>
<evidence type="ECO:0000256" key="1">
    <source>
        <dbReference type="ARBA" id="ARBA00004236"/>
    </source>
</evidence>
<dbReference type="InterPro" id="IPR033379">
    <property type="entry name" value="Acid_Pase_AS"/>
</dbReference>
<comment type="similarity">
    <text evidence="2">Belongs to the histidine acid phosphatase family. MINPP1 subfamily.</text>
</comment>
<comment type="caution">
    <text evidence="18">The sequence shown here is derived from an EMBL/GenBank/DDBJ whole genome shotgun (WGS) entry which is preliminary data.</text>
</comment>
<dbReference type="EMBL" id="AJWJ01000026">
    <property type="protein sequence ID" value="KAF2077538.1"/>
    <property type="molecule type" value="Genomic_DNA"/>
</dbReference>
<comment type="catalytic activity">
    <reaction evidence="15">
        <text>(2R)-2,3-bisphosphoglycerate + H2O = (2R)-2-phosphoglycerate + phosphate</text>
        <dbReference type="Rhea" id="RHEA:27381"/>
        <dbReference type="ChEBI" id="CHEBI:15377"/>
        <dbReference type="ChEBI" id="CHEBI:43474"/>
        <dbReference type="ChEBI" id="CHEBI:58248"/>
        <dbReference type="ChEBI" id="CHEBI:58289"/>
        <dbReference type="EC" id="3.1.3.80"/>
    </reaction>
    <physiologicalReaction direction="left-to-right" evidence="15">
        <dbReference type="Rhea" id="RHEA:27382"/>
    </physiologicalReaction>
</comment>
<dbReference type="Proteomes" id="UP000695562">
    <property type="component" value="Unassembled WGS sequence"/>
</dbReference>
<keyword evidence="10" id="KW-0325">Glycoprotein</keyword>
<keyword evidence="6" id="KW-1003">Cell membrane</keyword>
<evidence type="ECO:0000313" key="18">
    <source>
        <dbReference type="EMBL" id="KAF2077538.1"/>
    </source>
</evidence>
<dbReference type="InterPro" id="IPR029033">
    <property type="entry name" value="His_PPase_superfam"/>
</dbReference>
<evidence type="ECO:0000256" key="9">
    <source>
        <dbReference type="ARBA" id="ARBA00023136"/>
    </source>
</evidence>
<accession>A0A8J4PYM0</accession>
<comment type="catalytic activity">
    <reaction evidence="14">
        <text>1D-myo-inositol hexakisphosphate + H2O = 1D-myo-inositol 1,2,4,5,6-pentakisphosphate + phosphate</text>
        <dbReference type="Rhea" id="RHEA:16989"/>
        <dbReference type="ChEBI" id="CHEBI:15377"/>
        <dbReference type="ChEBI" id="CHEBI:43474"/>
        <dbReference type="ChEBI" id="CHEBI:57798"/>
        <dbReference type="ChEBI" id="CHEBI:58130"/>
        <dbReference type="EC" id="3.1.3.62"/>
    </reaction>
    <physiologicalReaction direction="left-to-right" evidence="14">
        <dbReference type="Rhea" id="RHEA:16990"/>
    </physiologicalReaction>
</comment>
<sequence>MKLVFLCFILFLVDFSTCCRDITNEKGFHLSTKTRYQLPQIENTYNEYLKKNCKLIHINYIGRHGTRNPSVTETLSLSSLGQSFKNQEGNIYKEYKWILDFIAPKNESAGILLPVGKYELFEIGKRIKSRFKNFFNPFSSEFYQVFSTKVPRAFESASFLINGLFNGSFVEDNGGLVFTNDQENLLRFFDSCSKFLGYLESGENVIEMNLWKSYSYPPIAKRISLLIGLNETMSIKVLDKLFSACVNEASINNNYNDWCSLFTKEDIVNWEYAQDLKQFWTRSYGNQLNYKMASLLFQEIIKDLENSIKGGQDSFSARIRLAHAETLLPIISILGLYKDTYNLYANLTSSQINSRKFKTSNISPYAANLALYLFKCDGTIKISVEHNEVPVLIPGCKGKLCDFFLFKNLFNNALSFVWDAYCYETYKH</sequence>
<dbReference type="Gene3D" id="3.40.50.1240">
    <property type="entry name" value="Phosphoglycerate mutase-like"/>
    <property type="match status" value="1"/>
</dbReference>
<evidence type="ECO:0000256" key="16">
    <source>
        <dbReference type="PIRSR" id="PIRSR000894-2"/>
    </source>
</evidence>
<dbReference type="Pfam" id="PF00328">
    <property type="entry name" value="His_Phos_2"/>
    <property type="match status" value="1"/>
</dbReference>
<evidence type="ECO:0000313" key="19">
    <source>
        <dbReference type="Proteomes" id="UP000695562"/>
    </source>
</evidence>
<proteinExistence type="inferred from homology"/>
<keyword evidence="19" id="KW-1185">Reference proteome</keyword>
<dbReference type="OrthoDB" id="6509975at2759"/>
<feature type="disulfide bond" evidence="16">
    <location>
        <begin position="53"/>
        <end position="376"/>
    </location>
</feature>
<evidence type="ECO:0000256" key="17">
    <source>
        <dbReference type="SAM" id="SignalP"/>
    </source>
</evidence>
<dbReference type="SUPFAM" id="SSF53254">
    <property type="entry name" value="Phosphoglycerate mutase-like"/>
    <property type="match status" value="1"/>
</dbReference>
<keyword evidence="9" id="KW-0472">Membrane</keyword>
<evidence type="ECO:0000256" key="10">
    <source>
        <dbReference type="ARBA" id="ARBA00023180"/>
    </source>
</evidence>
<evidence type="ECO:0000256" key="13">
    <source>
        <dbReference type="ARBA" id="ARBA00043671"/>
    </source>
</evidence>
<dbReference type="InterPro" id="IPR000560">
    <property type="entry name" value="His_Pase_clade-2"/>
</dbReference>
<feature type="chain" id="PRO_5035211968" description="Multiple inositol polyphosphate phosphatase 1" evidence="17">
    <location>
        <begin position="19"/>
        <end position="428"/>
    </location>
</feature>
<evidence type="ECO:0000256" key="5">
    <source>
        <dbReference type="ARBA" id="ARBA00018097"/>
    </source>
</evidence>
<dbReference type="EC" id="3.1.3.62" evidence="4"/>
<dbReference type="InterPro" id="IPR016274">
    <property type="entry name" value="Histidine_acid_Pase_euk"/>
</dbReference>
<dbReference type="GO" id="GO:0034417">
    <property type="term" value="F:bisphosphoglycerate 3-phosphatase activity"/>
    <property type="evidence" value="ECO:0007669"/>
    <property type="project" value="UniProtKB-EC"/>
</dbReference>
<keyword evidence="16" id="KW-1015">Disulfide bond</keyword>
<comment type="catalytic activity">
    <reaction evidence="13">
        <text>1D-myo-inositol 1,2,4,5,6-pentakisphosphate + H2O = 1D-myo-inositol 1,2,5,6-tetrakisphosphate + phosphate</text>
        <dbReference type="Rhea" id="RHEA:77115"/>
        <dbReference type="ChEBI" id="CHEBI:15377"/>
        <dbReference type="ChEBI" id="CHEBI:43474"/>
        <dbReference type="ChEBI" id="CHEBI:57798"/>
        <dbReference type="ChEBI" id="CHEBI:195535"/>
        <dbReference type="EC" id="3.1.3.62"/>
    </reaction>
    <physiologicalReaction direction="left-to-right" evidence="13">
        <dbReference type="Rhea" id="RHEA:77116"/>
    </physiologicalReaction>
</comment>
<evidence type="ECO:0000256" key="7">
    <source>
        <dbReference type="ARBA" id="ARBA00022729"/>
    </source>
</evidence>